<feature type="compositionally biased region" description="Basic and acidic residues" evidence="1">
    <location>
        <begin position="87"/>
        <end position="97"/>
    </location>
</feature>
<accession>A0A8B2NQ60</accession>
<protein>
    <submittedName>
        <fullName evidence="2">Uncharacterized protein</fullName>
    </submittedName>
</protein>
<reference evidence="2 3" key="1">
    <citation type="submission" date="2018-05" db="EMBL/GenBank/DDBJ databases">
        <title>Acuticoccus sediminis sp. nov., isolated from deep-sea sediment of Indian Ocean.</title>
        <authorList>
            <person name="Liu X."/>
            <person name="Lai Q."/>
            <person name="Du Y."/>
            <person name="Sun F."/>
            <person name="Zhang X."/>
            <person name="Wang S."/>
            <person name="Shao Z."/>
        </authorList>
    </citation>
    <scope>NUCLEOTIDE SEQUENCE [LARGE SCALE GENOMIC DNA]</scope>
    <source>
        <strain evidence="2 3">PTG4-2</strain>
    </source>
</reference>
<dbReference type="EMBL" id="QHHQ01000005">
    <property type="protein sequence ID" value="RAH99332.1"/>
    <property type="molecule type" value="Genomic_DNA"/>
</dbReference>
<organism evidence="2 3">
    <name type="scientific">Acuticoccus sediminis</name>
    <dbReference type="NCBI Taxonomy" id="2184697"/>
    <lineage>
        <taxon>Bacteria</taxon>
        <taxon>Pseudomonadati</taxon>
        <taxon>Pseudomonadota</taxon>
        <taxon>Alphaproteobacteria</taxon>
        <taxon>Hyphomicrobiales</taxon>
        <taxon>Amorphaceae</taxon>
        <taxon>Acuticoccus</taxon>
    </lineage>
</organism>
<evidence type="ECO:0000256" key="1">
    <source>
        <dbReference type="SAM" id="MobiDB-lite"/>
    </source>
</evidence>
<feature type="region of interest" description="Disordered" evidence="1">
    <location>
        <begin position="65"/>
        <end position="98"/>
    </location>
</feature>
<gene>
    <name evidence="2" type="ORF">DLJ53_22615</name>
</gene>
<dbReference type="OrthoDB" id="9918671at2"/>
<dbReference type="AlphaFoldDB" id="A0A8B2NQ60"/>
<evidence type="ECO:0000313" key="3">
    <source>
        <dbReference type="Proteomes" id="UP000249590"/>
    </source>
</evidence>
<evidence type="ECO:0000313" key="2">
    <source>
        <dbReference type="EMBL" id="RAH99332.1"/>
    </source>
</evidence>
<dbReference type="RefSeq" id="WP_111349478.1">
    <property type="nucleotide sequence ID" value="NZ_JAIWKD010000006.1"/>
</dbReference>
<feature type="compositionally biased region" description="Low complexity" evidence="1">
    <location>
        <begin position="66"/>
        <end position="76"/>
    </location>
</feature>
<dbReference type="Proteomes" id="UP000249590">
    <property type="component" value="Unassembled WGS sequence"/>
</dbReference>
<proteinExistence type="predicted"/>
<name>A0A8B2NQ60_9HYPH</name>
<comment type="caution">
    <text evidence="2">The sequence shown here is derived from an EMBL/GenBank/DDBJ whole genome shotgun (WGS) entry which is preliminary data.</text>
</comment>
<sequence length="199" mass="21984">MWFFTEFLERYTRNFTRSIMRMAAAEFEANQRVASGITLARDGNNMILPERSLNVPPAYVPERRAAASTDAAPAADAHQEALQPAENAHHARSEPKPARRLITLATMPVGVRGELVLRYIEAFGETPAAEAEALIDRLGRDKKIRIAELQLIVAEVLAEAVTRRTKTEHLDALRLRLVPEAASPGTSAGVQARPELRPN</sequence>
<keyword evidence="3" id="KW-1185">Reference proteome</keyword>